<proteinExistence type="predicted"/>
<reference evidence="2 3" key="1">
    <citation type="journal article" date="2023" name="Plants (Basel)">
        <title>Bridging the Gap: Combining Genomics and Transcriptomics Approaches to Understand Stylosanthes scabra, an Orphan Legume from the Brazilian Caatinga.</title>
        <authorList>
            <person name="Ferreira-Neto J.R.C."/>
            <person name="da Silva M.D."/>
            <person name="Binneck E."/>
            <person name="de Melo N.F."/>
            <person name="da Silva R.H."/>
            <person name="de Melo A.L.T.M."/>
            <person name="Pandolfi V."/>
            <person name="Bustamante F.O."/>
            <person name="Brasileiro-Vidal A.C."/>
            <person name="Benko-Iseppon A.M."/>
        </authorList>
    </citation>
    <scope>NUCLEOTIDE SEQUENCE [LARGE SCALE GENOMIC DNA]</scope>
    <source>
        <tissue evidence="2">Leaves</tissue>
    </source>
</reference>
<evidence type="ECO:0000313" key="3">
    <source>
        <dbReference type="Proteomes" id="UP001341840"/>
    </source>
</evidence>
<gene>
    <name evidence="2" type="ORF">PIB30_072143</name>
</gene>
<protein>
    <submittedName>
        <fullName evidence="2">Uncharacterized protein</fullName>
    </submittedName>
</protein>
<organism evidence="2 3">
    <name type="scientific">Stylosanthes scabra</name>
    <dbReference type="NCBI Taxonomy" id="79078"/>
    <lineage>
        <taxon>Eukaryota</taxon>
        <taxon>Viridiplantae</taxon>
        <taxon>Streptophyta</taxon>
        <taxon>Embryophyta</taxon>
        <taxon>Tracheophyta</taxon>
        <taxon>Spermatophyta</taxon>
        <taxon>Magnoliopsida</taxon>
        <taxon>eudicotyledons</taxon>
        <taxon>Gunneridae</taxon>
        <taxon>Pentapetalae</taxon>
        <taxon>rosids</taxon>
        <taxon>fabids</taxon>
        <taxon>Fabales</taxon>
        <taxon>Fabaceae</taxon>
        <taxon>Papilionoideae</taxon>
        <taxon>50 kb inversion clade</taxon>
        <taxon>dalbergioids sensu lato</taxon>
        <taxon>Dalbergieae</taxon>
        <taxon>Pterocarpus clade</taxon>
        <taxon>Stylosanthes</taxon>
    </lineage>
</organism>
<feature type="region of interest" description="Disordered" evidence="1">
    <location>
        <begin position="99"/>
        <end position="126"/>
    </location>
</feature>
<sequence>MDPGSPPSDTGSCPFPPGSDRGTTRIASDSHLCESSKTCKEGGVEKSKVVNLNEVEDEDGDTLSEAIKTKQLCEIGGILFKNNNNLELLAVIGGSRHEYESSEKNLGREAEEAGVENGCWSHSVQK</sequence>
<keyword evidence="3" id="KW-1185">Reference proteome</keyword>
<dbReference type="Proteomes" id="UP001341840">
    <property type="component" value="Unassembled WGS sequence"/>
</dbReference>
<feature type="region of interest" description="Disordered" evidence="1">
    <location>
        <begin position="1"/>
        <end position="27"/>
    </location>
</feature>
<evidence type="ECO:0000313" key="2">
    <source>
        <dbReference type="EMBL" id="MED6211275.1"/>
    </source>
</evidence>
<comment type="caution">
    <text evidence="2">The sequence shown here is derived from an EMBL/GenBank/DDBJ whole genome shotgun (WGS) entry which is preliminary data.</text>
</comment>
<evidence type="ECO:0000256" key="1">
    <source>
        <dbReference type="SAM" id="MobiDB-lite"/>
    </source>
</evidence>
<dbReference type="EMBL" id="JASCZI010242503">
    <property type="protein sequence ID" value="MED6211275.1"/>
    <property type="molecule type" value="Genomic_DNA"/>
</dbReference>
<accession>A0ABU6YMY5</accession>
<name>A0ABU6YMY5_9FABA</name>
<feature type="compositionally biased region" description="Basic and acidic residues" evidence="1">
    <location>
        <begin position="99"/>
        <end position="111"/>
    </location>
</feature>